<organism evidence="1 2">
    <name type="scientific">Eiseniibacteriota bacterium</name>
    <dbReference type="NCBI Taxonomy" id="2212470"/>
    <lineage>
        <taxon>Bacteria</taxon>
        <taxon>Candidatus Eiseniibacteriota</taxon>
    </lineage>
</organism>
<evidence type="ECO:0000313" key="1">
    <source>
        <dbReference type="EMBL" id="MFC1799664.1"/>
    </source>
</evidence>
<reference evidence="1 2" key="1">
    <citation type="submission" date="2024-09" db="EMBL/GenBank/DDBJ databases">
        <authorList>
            <person name="D'Angelo T."/>
        </authorList>
    </citation>
    <scope>NUCLEOTIDE SEQUENCE [LARGE SCALE GENOMIC DNA]</scope>
    <source>
        <strain evidence="1">SAG AM-311-F02</strain>
    </source>
</reference>
<dbReference type="EMBL" id="JBHPEI010000020">
    <property type="protein sequence ID" value="MFC1799664.1"/>
    <property type="molecule type" value="Genomic_DNA"/>
</dbReference>
<evidence type="ECO:0000313" key="2">
    <source>
        <dbReference type="Proteomes" id="UP001594288"/>
    </source>
</evidence>
<keyword evidence="2" id="KW-1185">Reference proteome</keyword>
<name>A0ABV6YNL6_UNCEI</name>
<protein>
    <recommendedName>
        <fullName evidence="3">Peptidase M6-like domain-containing protein</fullName>
    </recommendedName>
</protein>
<comment type="caution">
    <text evidence="1">The sequence shown here is derived from an EMBL/GenBank/DDBJ whole genome shotgun (WGS) entry which is preliminary data.</text>
</comment>
<gene>
    <name evidence="1" type="ORF">ACFL2Z_01975</name>
</gene>
<proteinExistence type="predicted"/>
<evidence type="ECO:0008006" key="3">
    <source>
        <dbReference type="Google" id="ProtNLM"/>
    </source>
</evidence>
<accession>A0ABV6YNL6</accession>
<dbReference type="Proteomes" id="UP001594288">
    <property type="component" value="Unassembled WGS sequence"/>
</dbReference>
<sequence length="709" mass="77642">MRMPSVAFVICISVVFLSCSSDGPTDVDDPADDPVVTATIGPAGGTLSTDDFILDIPAGAFDASTELELYLDTDEVPYSDNAVSDLFRIEGLPEAFGASLRMAVKYESELSEESFIAIGEEAPVKSLGETRTSYALFEASDSSGYLVFDLSVSGDYSSSTGLLGSAAAASGGVSAVGLTDMHSETTLSDLFRVIGPKSNTTTAQLNTVGWHFDNAYGEFEDEGFSYDAREHWPVQVFIRDIKSLGFYKASKFVDGYGFIVLSPQLLSDATRLPMVAGHEFLHLVQDLYDSRPWHDKILDFGARYWLDEATASYCEELFPDTPDDYVPISFRGRHLAPLGGMHKEGTGAGKHGYGMASMIKYLRGRFLSTTLTNYYDDVWLGKHPVDAVIFNSNETTDWFGPFFREYLTGDIYSVEADTWASAVPEVLVFRIDAPDDTLKLFQFWCPNMGALLHRVELDYPGIGENSTITFSLIGLYRAETEISVLKYNGTGEMELIDHSLTSVEVDQISNLTAAGYDLYGLVTNRIATPPYTDSTAIFLNVKVEEDLALTGCYAVVRDIDAEFLTEYPDTTFSQASGTHGTGFPMGEGAEVVFSGNTLTQSHDYLGNDGNHYTGSMTVTFDAAFENVLSFSAQSTISKNDWINTSTLSGQNIPISTLEPNIVFKVSGSETCGRITGMTWSDQRRTHTDTLLPGWTCNSESEIEVWVFTN</sequence>
<dbReference type="PROSITE" id="PS51257">
    <property type="entry name" value="PROKAR_LIPOPROTEIN"/>
    <property type="match status" value="1"/>
</dbReference>